<evidence type="ECO:0000313" key="6">
    <source>
        <dbReference type="Proteomes" id="UP000323380"/>
    </source>
</evidence>
<dbReference type="Proteomes" id="UP000323380">
    <property type="component" value="Unassembled WGS sequence"/>
</dbReference>
<evidence type="ECO:0000256" key="1">
    <source>
        <dbReference type="ARBA" id="ARBA00006534"/>
    </source>
</evidence>
<proteinExistence type="inferred from homology"/>
<dbReference type="CDD" id="cd03146">
    <property type="entry name" value="GAT1_Peptidase_E"/>
    <property type="match status" value="1"/>
</dbReference>
<protein>
    <submittedName>
        <fullName evidence="5">Peptidase E</fullName>
    </submittedName>
</protein>
<organism evidence="5 6">
    <name type="scientific">Actinomadura chibensis</name>
    <dbReference type="NCBI Taxonomy" id="392828"/>
    <lineage>
        <taxon>Bacteria</taxon>
        <taxon>Bacillati</taxon>
        <taxon>Actinomycetota</taxon>
        <taxon>Actinomycetes</taxon>
        <taxon>Streptosporangiales</taxon>
        <taxon>Thermomonosporaceae</taxon>
        <taxon>Actinomadura</taxon>
    </lineage>
</organism>
<dbReference type="PANTHER" id="PTHR20842:SF0">
    <property type="entry name" value="ALPHA-ASPARTYL DIPEPTIDASE"/>
    <property type="match status" value="1"/>
</dbReference>
<dbReference type="AlphaFoldDB" id="A0A5D0NIS7"/>
<dbReference type="Pfam" id="PF03575">
    <property type="entry name" value="Peptidase_S51"/>
    <property type="match status" value="1"/>
</dbReference>
<dbReference type="SUPFAM" id="SSF52317">
    <property type="entry name" value="Class I glutamine amidotransferase-like"/>
    <property type="match status" value="1"/>
</dbReference>
<dbReference type="PANTHER" id="PTHR20842">
    <property type="entry name" value="PROTEASE S51 ALPHA-ASPARTYL DIPEPTIDASE"/>
    <property type="match status" value="1"/>
</dbReference>
<dbReference type="GO" id="GO:0006508">
    <property type="term" value="P:proteolysis"/>
    <property type="evidence" value="ECO:0007669"/>
    <property type="project" value="UniProtKB-KW"/>
</dbReference>
<keyword evidence="4" id="KW-0720">Serine protease</keyword>
<dbReference type="EMBL" id="VSFG01000005">
    <property type="protein sequence ID" value="TYB44249.1"/>
    <property type="molecule type" value="Genomic_DNA"/>
</dbReference>
<keyword evidence="6" id="KW-1185">Reference proteome</keyword>
<keyword evidence="2" id="KW-0645">Protease</keyword>
<comment type="caution">
    <text evidence="5">The sequence shown here is derived from an EMBL/GenBank/DDBJ whole genome shotgun (WGS) entry which is preliminary data.</text>
</comment>
<dbReference type="Gene3D" id="3.40.50.880">
    <property type="match status" value="1"/>
</dbReference>
<keyword evidence="3" id="KW-0378">Hydrolase</keyword>
<evidence type="ECO:0000256" key="2">
    <source>
        <dbReference type="ARBA" id="ARBA00022670"/>
    </source>
</evidence>
<sequence>MPVDIPTIVATSMGFRRRGAAWTPGPVFPFLFELSGAAASPRLCFIATAGGDQASTIDRFYQAFSGNEIQASHLALFDKPNVEDVRAHLLAQDVIWVDRGSLVNLVAVWRAHGLDEALRESWEAGVVLAGESAGSLCWHEAGTTDSFGPEVRPAAGLGFLPYGNAVHYEHRREDFQSRVAAGELPPVSFATDAGTGLVYQNTELVEVISDRKNARAYRIERQADGGVAETALEPRRLR</sequence>
<evidence type="ECO:0000256" key="3">
    <source>
        <dbReference type="ARBA" id="ARBA00022801"/>
    </source>
</evidence>
<dbReference type="RefSeq" id="WP_067899896.1">
    <property type="nucleotide sequence ID" value="NZ_VSFG01000005.1"/>
</dbReference>
<accession>A0A5D0NIS7</accession>
<dbReference type="InterPro" id="IPR005320">
    <property type="entry name" value="Peptidase_S51"/>
</dbReference>
<name>A0A5D0NIS7_9ACTN</name>
<evidence type="ECO:0000313" key="5">
    <source>
        <dbReference type="EMBL" id="TYB44249.1"/>
    </source>
</evidence>
<dbReference type="GO" id="GO:0008236">
    <property type="term" value="F:serine-type peptidase activity"/>
    <property type="evidence" value="ECO:0007669"/>
    <property type="project" value="UniProtKB-KW"/>
</dbReference>
<gene>
    <name evidence="5" type="ORF">FXF69_25225</name>
</gene>
<evidence type="ECO:0000256" key="4">
    <source>
        <dbReference type="ARBA" id="ARBA00022825"/>
    </source>
</evidence>
<reference evidence="5 6" key="1">
    <citation type="submission" date="2019-08" db="EMBL/GenBank/DDBJ databases">
        <title>Actinomadura sp. nov. CYP1-5 isolated from mountain soil.</title>
        <authorList>
            <person name="Songsumanus A."/>
            <person name="Kuncharoen N."/>
            <person name="Kudo T."/>
            <person name="Yuki M."/>
            <person name="Igarashi Y."/>
            <person name="Tanasupawat S."/>
        </authorList>
    </citation>
    <scope>NUCLEOTIDE SEQUENCE [LARGE SCALE GENOMIC DNA]</scope>
    <source>
        <strain evidence="5 6">JCM 14158</strain>
    </source>
</reference>
<dbReference type="InterPro" id="IPR029062">
    <property type="entry name" value="Class_I_gatase-like"/>
</dbReference>
<comment type="similarity">
    <text evidence="1">Belongs to the peptidase S51 family.</text>
</comment>